<dbReference type="GO" id="GO:0052621">
    <property type="term" value="F:diguanylate cyclase activity"/>
    <property type="evidence" value="ECO:0007669"/>
    <property type="project" value="UniProtKB-EC"/>
</dbReference>
<dbReference type="Gene3D" id="3.30.70.270">
    <property type="match status" value="1"/>
</dbReference>
<dbReference type="PANTHER" id="PTHR45138:SF9">
    <property type="entry name" value="DIGUANYLATE CYCLASE DGCM-RELATED"/>
    <property type="match status" value="1"/>
</dbReference>
<dbReference type="CDD" id="cd01949">
    <property type="entry name" value="GGDEF"/>
    <property type="match status" value="1"/>
</dbReference>
<dbReference type="InterPro" id="IPR029016">
    <property type="entry name" value="GAF-like_dom_sf"/>
</dbReference>
<organism evidence="4 5">
    <name type="scientific">Nitrosomonas aestuarii</name>
    <dbReference type="NCBI Taxonomy" id="52441"/>
    <lineage>
        <taxon>Bacteria</taxon>
        <taxon>Pseudomonadati</taxon>
        <taxon>Pseudomonadota</taxon>
        <taxon>Betaproteobacteria</taxon>
        <taxon>Nitrosomonadales</taxon>
        <taxon>Nitrosomonadaceae</taxon>
        <taxon>Nitrosomonas</taxon>
    </lineage>
</organism>
<evidence type="ECO:0000313" key="5">
    <source>
        <dbReference type="Proteomes" id="UP000199533"/>
    </source>
</evidence>
<dbReference type="PANTHER" id="PTHR45138">
    <property type="entry name" value="REGULATORY COMPONENTS OF SENSORY TRANSDUCTION SYSTEM"/>
    <property type="match status" value="1"/>
</dbReference>
<dbReference type="RefSeq" id="WP_090698808.1">
    <property type="nucleotide sequence ID" value="NZ_FOSP01000010.1"/>
</dbReference>
<comment type="catalytic activity">
    <reaction evidence="2">
        <text>2 GTP = 3',3'-c-di-GMP + 2 diphosphate</text>
        <dbReference type="Rhea" id="RHEA:24898"/>
        <dbReference type="ChEBI" id="CHEBI:33019"/>
        <dbReference type="ChEBI" id="CHEBI:37565"/>
        <dbReference type="ChEBI" id="CHEBI:58805"/>
        <dbReference type="EC" id="2.7.7.65"/>
    </reaction>
</comment>
<sequence length="368" mass="42464">MKRKKSKAQQKHRNLNNYYNRLMQHAWQNENILSRFQQIELCLMRCESFAELIKVLLNECKTQFELEQVALILLDPHHEIQQQLHNYKFNYQNNFPNLFFHTNNQKLLQLFQNDLSPQLGPYNAALHADLFKQPASTVYSIALLPLTHDDQILGTFILGDSTPERFSEQSATDFLQHLSAVISISINMTISRDRLKHNSLNDALTGINNRRFFDQRLSEEISRCKRLQIPISCLFIDVDNFKHFNDTYGHASGDLVLKQVAGIIRNELRLSDIVGRYGGEEFAILLPDTDHRTAVEIAERIRVSIQKHRYKFDKHMLQVTVSIGIADSQKFADENRTLNEIGNILIAAADKALYKAKNAGRNCIAINE</sequence>
<dbReference type="Pfam" id="PF00990">
    <property type="entry name" value="GGDEF"/>
    <property type="match status" value="1"/>
</dbReference>
<dbReference type="AlphaFoldDB" id="A0A1I4ASA5"/>
<protein>
    <recommendedName>
        <fullName evidence="1">diguanylate cyclase</fullName>
        <ecNumber evidence="1">2.7.7.65</ecNumber>
    </recommendedName>
</protein>
<dbReference type="SUPFAM" id="SSF55781">
    <property type="entry name" value="GAF domain-like"/>
    <property type="match status" value="1"/>
</dbReference>
<feature type="domain" description="GGDEF" evidence="3">
    <location>
        <begin position="229"/>
        <end position="368"/>
    </location>
</feature>
<dbReference type="STRING" id="52441.SAMN05216302_10101"/>
<evidence type="ECO:0000313" key="4">
    <source>
        <dbReference type="EMBL" id="SFK59100.1"/>
    </source>
</evidence>
<dbReference type="Pfam" id="PF04340">
    <property type="entry name" value="DUF484"/>
    <property type="match status" value="1"/>
</dbReference>
<dbReference type="Proteomes" id="UP000199533">
    <property type="component" value="Unassembled WGS sequence"/>
</dbReference>
<dbReference type="Gene3D" id="3.30.450.40">
    <property type="match status" value="1"/>
</dbReference>
<accession>A0A1I4ASA5</accession>
<dbReference type="EC" id="2.7.7.65" evidence="1"/>
<keyword evidence="5" id="KW-1185">Reference proteome</keyword>
<dbReference type="SUPFAM" id="SSF55073">
    <property type="entry name" value="Nucleotide cyclase"/>
    <property type="match status" value="1"/>
</dbReference>
<dbReference type="NCBIfam" id="TIGR00254">
    <property type="entry name" value="GGDEF"/>
    <property type="match status" value="1"/>
</dbReference>
<evidence type="ECO:0000259" key="3">
    <source>
        <dbReference type="PROSITE" id="PS50887"/>
    </source>
</evidence>
<dbReference type="EMBL" id="FOSP01000010">
    <property type="protein sequence ID" value="SFK59100.1"/>
    <property type="molecule type" value="Genomic_DNA"/>
</dbReference>
<dbReference type="GO" id="GO:0043709">
    <property type="term" value="P:cell adhesion involved in single-species biofilm formation"/>
    <property type="evidence" value="ECO:0007669"/>
    <property type="project" value="TreeGrafter"/>
</dbReference>
<dbReference type="InterPro" id="IPR000160">
    <property type="entry name" value="GGDEF_dom"/>
</dbReference>
<dbReference type="InterPro" id="IPR007435">
    <property type="entry name" value="DUF484"/>
</dbReference>
<dbReference type="FunFam" id="3.30.70.270:FF:000001">
    <property type="entry name" value="Diguanylate cyclase domain protein"/>
    <property type="match status" value="1"/>
</dbReference>
<dbReference type="SMART" id="SM00267">
    <property type="entry name" value="GGDEF"/>
    <property type="match status" value="1"/>
</dbReference>
<dbReference type="GO" id="GO:0005886">
    <property type="term" value="C:plasma membrane"/>
    <property type="evidence" value="ECO:0007669"/>
    <property type="project" value="TreeGrafter"/>
</dbReference>
<dbReference type="PROSITE" id="PS50887">
    <property type="entry name" value="GGDEF"/>
    <property type="match status" value="1"/>
</dbReference>
<dbReference type="GO" id="GO:1902201">
    <property type="term" value="P:negative regulation of bacterial-type flagellum-dependent cell motility"/>
    <property type="evidence" value="ECO:0007669"/>
    <property type="project" value="TreeGrafter"/>
</dbReference>
<proteinExistence type="predicted"/>
<dbReference type="InterPro" id="IPR029787">
    <property type="entry name" value="Nucleotide_cyclase"/>
</dbReference>
<dbReference type="InterPro" id="IPR043128">
    <property type="entry name" value="Rev_trsase/Diguanyl_cyclase"/>
</dbReference>
<gene>
    <name evidence="4" type="ORF">SAMN05216302_10101</name>
</gene>
<reference evidence="5" key="1">
    <citation type="submission" date="2016-10" db="EMBL/GenBank/DDBJ databases">
        <authorList>
            <person name="Varghese N."/>
            <person name="Submissions S."/>
        </authorList>
    </citation>
    <scope>NUCLEOTIDE SEQUENCE [LARGE SCALE GENOMIC DNA]</scope>
    <source>
        <strain evidence="5">Nm69</strain>
    </source>
</reference>
<name>A0A1I4ASA5_9PROT</name>
<dbReference type="InterPro" id="IPR050469">
    <property type="entry name" value="Diguanylate_Cyclase"/>
</dbReference>
<evidence type="ECO:0000256" key="2">
    <source>
        <dbReference type="ARBA" id="ARBA00034247"/>
    </source>
</evidence>
<evidence type="ECO:0000256" key="1">
    <source>
        <dbReference type="ARBA" id="ARBA00012528"/>
    </source>
</evidence>